<comment type="caution">
    <text evidence="4">The sequence shown here is derived from an EMBL/GenBank/DDBJ whole genome shotgun (WGS) entry which is preliminary data.</text>
</comment>
<evidence type="ECO:0000313" key="4">
    <source>
        <dbReference type="EMBL" id="RZF49551.1"/>
    </source>
</evidence>
<protein>
    <submittedName>
        <fullName evidence="4">DUF4124 domain-containing protein</fullName>
    </submittedName>
</protein>
<evidence type="ECO:0000256" key="1">
    <source>
        <dbReference type="SAM" id="MobiDB-lite"/>
    </source>
</evidence>
<feature type="domain" description="DUF4124" evidence="3">
    <location>
        <begin position="17"/>
        <end position="72"/>
    </location>
</feature>
<name>A0A4Q6XER0_9GAMM</name>
<proteinExistence type="predicted"/>
<feature type="compositionally biased region" description="Basic and acidic residues" evidence="1">
    <location>
        <begin position="74"/>
        <end position="84"/>
    </location>
</feature>
<keyword evidence="2" id="KW-0732">Signal</keyword>
<dbReference type="InterPro" id="IPR025392">
    <property type="entry name" value="DUF4124"/>
</dbReference>
<dbReference type="EMBL" id="SGIM01000018">
    <property type="protein sequence ID" value="RZF49551.1"/>
    <property type="molecule type" value="Genomic_DNA"/>
</dbReference>
<accession>A0A4Q6XER0</accession>
<dbReference type="Proteomes" id="UP000292110">
    <property type="component" value="Unassembled WGS sequence"/>
</dbReference>
<evidence type="ECO:0000256" key="2">
    <source>
        <dbReference type="SAM" id="SignalP"/>
    </source>
</evidence>
<keyword evidence="5" id="KW-1185">Reference proteome</keyword>
<reference evidence="4 5" key="1">
    <citation type="submission" date="2019-02" db="EMBL/GenBank/DDBJ databases">
        <title>The draft genome of Acinetobacter halotolerans strain JCM 31009.</title>
        <authorList>
            <person name="Qin J."/>
            <person name="Feng Y."/>
            <person name="Nemec A."/>
            <person name="Zong Z."/>
        </authorList>
    </citation>
    <scope>NUCLEOTIDE SEQUENCE [LARGE SCALE GENOMIC DNA]</scope>
    <source>
        <strain evidence="4 5">JCM 31009</strain>
    </source>
</reference>
<feature type="region of interest" description="Disordered" evidence="1">
    <location>
        <begin position="59"/>
        <end position="107"/>
    </location>
</feature>
<dbReference type="Pfam" id="PF13511">
    <property type="entry name" value="DUF4124"/>
    <property type="match status" value="1"/>
</dbReference>
<feature type="chain" id="PRO_5020817992" evidence="2">
    <location>
        <begin position="28"/>
        <end position="107"/>
    </location>
</feature>
<organism evidence="4 5">
    <name type="scientific">Acinetobacter halotolerans</name>
    <dbReference type="NCBI Taxonomy" id="1752076"/>
    <lineage>
        <taxon>Bacteria</taxon>
        <taxon>Pseudomonadati</taxon>
        <taxon>Pseudomonadota</taxon>
        <taxon>Gammaproteobacteria</taxon>
        <taxon>Moraxellales</taxon>
        <taxon>Moraxellaceae</taxon>
        <taxon>Acinetobacter</taxon>
    </lineage>
</organism>
<gene>
    <name evidence="4" type="ORF">EXE30_15245</name>
</gene>
<feature type="compositionally biased region" description="Low complexity" evidence="1">
    <location>
        <begin position="86"/>
        <end position="107"/>
    </location>
</feature>
<evidence type="ECO:0000313" key="5">
    <source>
        <dbReference type="Proteomes" id="UP000292110"/>
    </source>
</evidence>
<evidence type="ECO:0000259" key="3">
    <source>
        <dbReference type="Pfam" id="PF13511"/>
    </source>
</evidence>
<feature type="signal peptide" evidence="2">
    <location>
        <begin position="1"/>
        <end position="27"/>
    </location>
</feature>
<sequence>MSVSYFKTSLYTATATLLLLCTNQVHAQQYYKWVDANGSTHYTTTAPPKGAKRLDKVATYATNNSQQPTPKPQDTAKEEHDASHHQAATTESSPTPAPSQASTTSER</sequence>
<dbReference type="AlphaFoldDB" id="A0A4Q6XER0"/>
<dbReference type="RefSeq" id="WP_130163136.1">
    <property type="nucleotide sequence ID" value="NZ_SGIM01000018.1"/>
</dbReference>